<evidence type="ECO:0000313" key="1">
    <source>
        <dbReference type="EMBL" id="KFM79242.1"/>
    </source>
</evidence>
<gene>
    <name evidence="1" type="ORF">X975_23953</name>
</gene>
<organism evidence="1 2">
    <name type="scientific">Stegodyphus mimosarum</name>
    <name type="common">African social velvet spider</name>
    <dbReference type="NCBI Taxonomy" id="407821"/>
    <lineage>
        <taxon>Eukaryota</taxon>
        <taxon>Metazoa</taxon>
        <taxon>Ecdysozoa</taxon>
        <taxon>Arthropoda</taxon>
        <taxon>Chelicerata</taxon>
        <taxon>Arachnida</taxon>
        <taxon>Araneae</taxon>
        <taxon>Araneomorphae</taxon>
        <taxon>Entelegynae</taxon>
        <taxon>Eresoidea</taxon>
        <taxon>Eresidae</taxon>
        <taxon>Stegodyphus</taxon>
    </lineage>
</organism>
<feature type="non-terminal residue" evidence="1">
    <location>
        <position position="70"/>
    </location>
</feature>
<dbReference type="EMBL" id="KK120870">
    <property type="protein sequence ID" value="KFM79242.1"/>
    <property type="molecule type" value="Genomic_DNA"/>
</dbReference>
<proteinExistence type="predicted"/>
<keyword evidence="2" id="KW-1185">Reference proteome</keyword>
<protein>
    <submittedName>
        <fullName evidence="1">Uncharacterized protein</fullName>
    </submittedName>
</protein>
<feature type="non-terminal residue" evidence="1">
    <location>
        <position position="1"/>
    </location>
</feature>
<accession>A0A087UPF3</accession>
<evidence type="ECO:0000313" key="2">
    <source>
        <dbReference type="Proteomes" id="UP000054359"/>
    </source>
</evidence>
<dbReference type="Proteomes" id="UP000054359">
    <property type="component" value="Unassembled WGS sequence"/>
</dbReference>
<dbReference type="AlphaFoldDB" id="A0A087UPF3"/>
<reference evidence="1 2" key="1">
    <citation type="submission" date="2013-11" db="EMBL/GenBank/DDBJ databases">
        <title>Genome sequencing of Stegodyphus mimosarum.</title>
        <authorList>
            <person name="Bechsgaard J."/>
        </authorList>
    </citation>
    <scope>NUCLEOTIDE SEQUENCE [LARGE SCALE GENOMIC DNA]</scope>
</reference>
<sequence>FVSGKSSHLIRSSKKYKESRNYFSYHTKFAVPETKVLFYFHLDNSKVKRKRNDTTRAREAFADLYPRKLT</sequence>
<name>A0A087UPF3_STEMI</name>